<reference evidence="1" key="1">
    <citation type="journal article" date="2021" name="Proc. Natl. Acad. Sci. U.S.A.">
        <title>A Catalog of Tens of Thousands of Viruses from Human Metagenomes Reveals Hidden Associations with Chronic Diseases.</title>
        <authorList>
            <person name="Tisza M.J."/>
            <person name="Buck C.B."/>
        </authorList>
    </citation>
    <scope>NUCLEOTIDE SEQUENCE</scope>
    <source>
        <strain evidence="1">Ct45W1</strain>
    </source>
</reference>
<sequence length="66" mass="7562">MTPTRMTVALTDDTQLSVRIRPISLLLWRVKRVLRLDATLDGESLTMWVPWRSVLAIAIAPEEEND</sequence>
<dbReference type="EMBL" id="BK014646">
    <property type="protein sequence ID" value="DAD65636.1"/>
    <property type="molecule type" value="Genomic_DNA"/>
</dbReference>
<name>A0A8S5L6V6_9CAUD</name>
<evidence type="ECO:0000313" key="1">
    <source>
        <dbReference type="EMBL" id="DAD65636.1"/>
    </source>
</evidence>
<accession>A0A8S5L6V6</accession>
<protein>
    <submittedName>
        <fullName evidence="1">Uncharacterized protein</fullName>
    </submittedName>
</protein>
<organism evidence="1">
    <name type="scientific">Siphoviridae sp. ct45W1</name>
    <dbReference type="NCBI Taxonomy" id="2823562"/>
    <lineage>
        <taxon>Viruses</taxon>
        <taxon>Duplodnaviria</taxon>
        <taxon>Heunggongvirae</taxon>
        <taxon>Uroviricota</taxon>
        <taxon>Caudoviricetes</taxon>
    </lineage>
</organism>
<proteinExistence type="predicted"/>